<proteinExistence type="inferred from homology"/>
<accession>A0A1M5MDK4</accession>
<feature type="region of interest" description="Disordered" evidence="4">
    <location>
        <begin position="37"/>
        <end position="61"/>
    </location>
</feature>
<keyword evidence="3 5" id="KW-0732">Signal</keyword>
<dbReference type="PANTHER" id="PTHR39192">
    <property type="entry name" value="IRON UPTAKE SYSTEM COMPONENT EFEO"/>
    <property type="match status" value="1"/>
</dbReference>
<feature type="signal peptide" evidence="5">
    <location>
        <begin position="1"/>
        <end position="28"/>
    </location>
</feature>
<dbReference type="InterPro" id="IPR038352">
    <property type="entry name" value="Imelysin_sf"/>
</dbReference>
<evidence type="ECO:0000256" key="1">
    <source>
        <dbReference type="ARBA" id="ARBA00004196"/>
    </source>
</evidence>
<dbReference type="InterPro" id="IPR050894">
    <property type="entry name" value="EfeM/EfeO_iron_uptake"/>
</dbReference>
<dbReference type="RefSeq" id="WP_073390804.1">
    <property type="nucleotide sequence ID" value="NZ_FQVU01000003.1"/>
</dbReference>
<comment type="similarity">
    <text evidence="2">Belongs to the EfeM/EfeO family.</text>
</comment>
<dbReference type="OrthoDB" id="7348379at2"/>
<feature type="domain" description="Imelysin-like" evidence="6">
    <location>
        <begin position="170"/>
        <end position="404"/>
    </location>
</feature>
<reference evidence="7 8" key="1">
    <citation type="submission" date="2016-11" db="EMBL/GenBank/DDBJ databases">
        <authorList>
            <person name="Jaros S."/>
            <person name="Januszkiewicz K."/>
            <person name="Wedrychowicz H."/>
        </authorList>
    </citation>
    <scope>NUCLEOTIDE SEQUENCE [LARGE SCALE GENOMIC DNA]</scope>
    <source>
        <strain evidence="7 8">DSM 45627</strain>
    </source>
</reference>
<dbReference type="CDD" id="cd14656">
    <property type="entry name" value="Imelysin-like_EfeO"/>
    <property type="match status" value="1"/>
</dbReference>
<feature type="compositionally biased region" description="Low complexity" evidence="4">
    <location>
        <begin position="37"/>
        <end position="60"/>
    </location>
</feature>
<dbReference type="GO" id="GO:0030313">
    <property type="term" value="C:cell envelope"/>
    <property type="evidence" value="ECO:0007669"/>
    <property type="project" value="UniProtKB-SubCell"/>
</dbReference>
<evidence type="ECO:0000256" key="5">
    <source>
        <dbReference type="SAM" id="SignalP"/>
    </source>
</evidence>
<evidence type="ECO:0000313" key="8">
    <source>
        <dbReference type="Proteomes" id="UP000186132"/>
    </source>
</evidence>
<organism evidence="7 8">
    <name type="scientific">Jatrophihabitans endophyticus</name>
    <dbReference type="NCBI Taxonomy" id="1206085"/>
    <lineage>
        <taxon>Bacteria</taxon>
        <taxon>Bacillati</taxon>
        <taxon>Actinomycetota</taxon>
        <taxon>Actinomycetes</taxon>
        <taxon>Jatrophihabitantales</taxon>
        <taxon>Jatrophihabitantaceae</taxon>
        <taxon>Jatrophihabitans</taxon>
    </lineage>
</organism>
<gene>
    <name evidence="7" type="ORF">SAMN05443575_2699</name>
</gene>
<dbReference type="EMBL" id="FQVU01000003">
    <property type="protein sequence ID" value="SHG75316.1"/>
    <property type="molecule type" value="Genomic_DNA"/>
</dbReference>
<dbReference type="NCBIfam" id="NF041757">
    <property type="entry name" value="EfeO"/>
    <property type="match status" value="1"/>
</dbReference>
<dbReference type="PANTHER" id="PTHR39192:SF1">
    <property type="entry name" value="IRON UPTAKE SYSTEM COMPONENT EFEO"/>
    <property type="match status" value="1"/>
</dbReference>
<dbReference type="AlphaFoldDB" id="A0A1M5MDK4"/>
<dbReference type="InterPro" id="IPR053377">
    <property type="entry name" value="Iron_uptake_EfeM/EfeO"/>
</dbReference>
<protein>
    <submittedName>
        <fullName evidence="7">Iron uptake system component EfeO</fullName>
    </submittedName>
</protein>
<sequence length="412" mass="42790">MSTPSPSAPVPSRARGRLAVVLAGTALAAVTLAACSSSGGDASGNPSSTTSGGTATKAAGNSRVATVTVTQANGCTSDRQTLAAGAITFKVTNKDAAGVTEVELLAGQRILGEKENLPPGFSGEFSVNVTAGTYQLYCPGATPEKRPLTVTGKAAGTGDTTVAALLAQGTKGYGNYINTQVTALVAAVAKFDTALHGTDLTAAQKAYIAARPFYERIEPVAESFVIGKDSVDADIDIRAGDVPASQWRGFHRIEKSLFQQKTLKGMGDYGDKLVADVKRLQGLTKNLTYKPTELANGAQGLLDEVAASKITGEEERYSRVDLLDFAGNVEGAEQAFAQLQPALDKIDATLGKTITQRFTALSTLLDKYKTDANPSGYKLYNDLTAADKRGFAAAVKAVQEPLAKVSSKVANA</sequence>
<dbReference type="STRING" id="1206085.SAMN05443575_2699"/>
<dbReference type="InterPro" id="IPR018976">
    <property type="entry name" value="Imelysin-like"/>
</dbReference>
<evidence type="ECO:0000259" key="6">
    <source>
        <dbReference type="Pfam" id="PF09375"/>
    </source>
</evidence>
<dbReference type="Gene3D" id="1.20.1420.20">
    <property type="entry name" value="M75 peptidase, HXXE motif"/>
    <property type="match status" value="1"/>
</dbReference>
<dbReference type="Pfam" id="PF09375">
    <property type="entry name" value="Peptidase_M75"/>
    <property type="match status" value="1"/>
</dbReference>
<keyword evidence="8" id="KW-1185">Reference proteome</keyword>
<evidence type="ECO:0000313" key="7">
    <source>
        <dbReference type="EMBL" id="SHG75316.1"/>
    </source>
</evidence>
<evidence type="ECO:0000256" key="4">
    <source>
        <dbReference type="SAM" id="MobiDB-lite"/>
    </source>
</evidence>
<comment type="subcellular location">
    <subcellularLocation>
        <location evidence="1">Cell envelope</location>
    </subcellularLocation>
</comment>
<dbReference type="InterPro" id="IPR034981">
    <property type="entry name" value="Imelysin-like_EfeO/Algp7"/>
</dbReference>
<evidence type="ECO:0000256" key="2">
    <source>
        <dbReference type="ARBA" id="ARBA00005989"/>
    </source>
</evidence>
<evidence type="ECO:0000256" key="3">
    <source>
        <dbReference type="ARBA" id="ARBA00022729"/>
    </source>
</evidence>
<dbReference type="Proteomes" id="UP000186132">
    <property type="component" value="Unassembled WGS sequence"/>
</dbReference>
<name>A0A1M5MDK4_9ACTN</name>
<feature type="chain" id="PRO_5038543681" evidence="5">
    <location>
        <begin position="29"/>
        <end position="412"/>
    </location>
</feature>